<dbReference type="RefSeq" id="WP_106584447.1">
    <property type="nucleotide sequence ID" value="NZ_PYGA01000013.1"/>
</dbReference>
<dbReference type="Proteomes" id="UP000240542">
    <property type="component" value="Unassembled WGS sequence"/>
</dbReference>
<dbReference type="SUPFAM" id="SSF53474">
    <property type="entry name" value="alpha/beta-Hydrolases"/>
    <property type="match status" value="1"/>
</dbReference>
<dbReference type="Gene3D" id="3.40.50.1820">
    <property type="entry name" value="alpha/beta hydrolase"/>
    <property type="match status" value="1"/>
</dbReference>
<reference evidence="3 4" key="1">
    <citation type="submission" date="2018-03" db="EMBL/GenBank/DDBJ databases">
        <title>Genomic Encyclopedia of Archaeal and Bacterial Type Strains, Phase II (KMG-II): from individual species to whole genera.</title>
        <authorList>
            <person name="Goeker M."/>
        </authorList>
    </citation>
    <scope>NUCLEOTIDE SEQUENCE [LARGE SCALE GENOMIC DNA]</scope>
    <source>
        <strain evidence="3 4">DSM 45312</strain>
    </source>
</reference>
<proteinExistence type="predicted"/>
<evidence type="ECO:0000313" key="3">
    <source>
        <dbReference type="EMBL" id="PSK96008.1"/>
    </source>
</evidence>
<dbReference type="InterPro" id="IPR029058">
    <property type="entry name" value="AB_hydrolase_fold"/>
</dbReference>
<sequence>MAPHPNMAPELAAALGGAGDLDIGTLSFADLPGLRAQAEAAVAAVRAPNPRVDIEDRIVERPEGGPDLRLRVYRPVGRTDPMPCLYWIHGGGMILGSPDIDDSLAVRAVERADCAVVSVDYRLAPEHPHPAPVADCYAGFRWTAANAEALAIDPGRIAVGGSSAGGGLAAAVALMARDSGGPAPIFQLLLYPMLDDRNTTPSSRAFTDGPTWSRRASIFAWTALLGDAVGTEDVSPYAAPARAADLAGLPRAFVSVGELEPFRDECIDYARRLVQAGVSTEFHLYPGAFHGFDVLAPDAEISRRAVDDHHAALRRALHA</sequence>
<dbReference type="GO" id="GO:0016787">
    <property type="term" value="F:hydrolase activity"/>
    <property type="evidence" value="ECO:0007669"/>
    <property type="project" value="UniProtKB-KW"/>
</dbReference>
<evidence type="ECO:0000256" key="1">
    <source>
        <dbReference type="ARBA" id="ARBA00022801"/>
    </source>
</evidence>
<evidence type="ECO:0000259" key="2">
    <source>
        <dbReference type="Pfam" id="PF07859"/>
    </source>
</evidence>
<gene>
    <name evidence="3" type="ORF">CLV63_113171</name>
</gene>
<feature type="domain" description="Alpha/beta hydrolase fold-3" evidence="2">
    <location>
        <begin position="86"/>
        <end position="292"/>
    </location>
</feature>
<keyword evidence="1" id="KW-0378">Hydrolase</keyword>
<keyword evidence="4" id="KW-1185">Reference proteome</keyword>
<dbReference type="InterPro" id="IPR050300">
    <property type="entry name" value="GDXG_lipolytic_enzyme"/>
</dbReference>
<dbReference type="InterPro" id="IPR013094">
    <property type="entry name" value="AB_hydrolase_3"/>
</dbReference>
<dbReference type="AlphaFoldDB" id="A0A2P8DFL0"/>
<dbReference type="PANTHER" id="PTHR48081:SF8">
    <property type="entry name" value="ALPHA_BETA HYDROLASE FOLD-3 DOMAIN-CONTAINING PROTEIN-RELATED"/>
    <property type="match status" value="1"/>
</dbReference>
<accession>A0A2P8DFL0</accession>
<protein>
    <submittedName>
        <fullName evidence="3">Acetyl esterase/lipase</fullName>
    </submittedName>
</protein>
<evidence type="ECO:0000313" key="4">
    <source>
        <dbReference type="Proteomes" id="UP000240542"/>
    </source>
</evidence>
<dbReference type="OrthoDB" id="3209779at2"/>
<dbReference type="Pfam" id="PF07859">
    <property type="entry name" value="Abhydrolase_3"/>
    <property type="match status" value="1"/>
</dbReference>
<dbReference type="EMBL" id="PYGA01000013">
    <property type="protein sequence ID" value="PSK96008.1"/>
    <property type="molecule type" value="Genomic_DNA"/>
</dbReference>
<dbReference type="PANTHER" id="PTHR48081">
    <property type="entry name" value="AB HYDROLASE SUPERFAMILY PROTEIN C4A8.06C"/>
    <property type="match status" value="1"/>
</dbReference>
<name>A0A2P8DFL0_9ACTN</name>
<organism evidence="3 4">
    <name type="scientific">Murinocardiopsis flavida</name>
    <dbReference type="NCBI Taxonomy" id="645275"/>
    <lineage>
        <taxon>Bacteria</taxon>
        <taxon>Bacillati</taxon>
        <taxon>Actinomycetota</taxon>
        <taxon>Actinomycetes</taxon>
        <taxon>Streptosporangiales</taxon>
        <taxon>Nocardiopsidaceae</taxon>
        <taxon>Murinocardiopsis</taxon>
    </lineage>
</organism>
<comment type="caution">
    <text evidence="3">The sequence shown here is derived from an EMBL/GenBank/DDBJ whole genome shotgun (WGS) entry which is preliminary data.</text>
</comment>